<comment type="caution">
    <text evidence="6">The sequence shown here is derived from an EMBL/GenBank/DDBJ whole genome shotgun (WGS) entry which is preliminary data.</text>
</comment>
<dbReference type="PANTHER" id="PTHR13266:SF1">
    <property type="entry name" value="PROTEASOME INHIBITOR PI31 SUBUNIT"/>
    <property type="match status" value="1"/>
</dbReference>
<evidence type="ECO:0000256" key="1">
    <source>
        <dbReference type="ARBA" id="ARBA00006405"/>
    </source>
</evidence>
<dbReference type="GO" id="GO:0004866">
    <property type="term" value="F:endopeptidase inhibitor activity"/>
    <property type="evidence" value="ECO:0007669"/>
    <property type="project" value="InterPro"/>
</dbReference>
<evidence type="ECO:0000313" key="7">
    <source>
        <dbReference type="Proteomes" id="UP000037069"/>
    </source>
</evidence>
<evidence type="ECO:0000256" key="4">
    <source>
        <dbReference type="SAM" id="MobiDB-lite"/>
    </source>
</evidence>
<evidence type="ECO:0000256" key="2">
    <source>
        <dbReference type="ARBA" id="ARBA00015575"/>
    </source>
</evidence>
<dbReference type="Pfam" id="PF11566">
    <property type="entry name" value="PI31_Prot_N"/>
    <property type="match status" value="1"/>
</dbReference>
<protein>
    <recommendedName>
        <fullName evidence="2">Proteasome inhibitor PI31 subunit</fullName>
    </recommendedName>
</protein>
<dbReference type="InterPro" id="IPR021625">
    <property type="entry name" value="PI31_Prot_N"/>
</dbReference>
<evidence type="ECO:0000259" key="5">
    <source>
        <dbReference type="Pfam" id="PF11566"/>
    </source>
</evidence>
<feature type="compositionally biased region" description="Low complexity" evidence="4">
    <location>
        <begin position="159"/>
        <end position="173"/>
    </location>
</feature>
<dbReference type="OrthoDB" id="68090at2759"/>
<evidence type="ECO:0000313" key="6">
    <source>
        <dbReference type="EMBL" id="KNC29504.1"/>
    </source>
</evidence>
<reference evidence="6 7" key="1">
    <citation type="journal article" date="2015" name="Nat. Commun.">
        <title>Lucilia cuprina genome unlocks parasitic fly biology to underpin future interventions.</title>
        <authorList>
            <person name="Anstead C.A."/>
            <person name="Korhonen P.K."/>
            <person name="Young N.D."/>
            <person name="Hall R.S."/>
            <person name="Jex A.R."/>
            <person name="Murali S.C."/>
            <person name="Hughes D.S."/>
            <person name="Lee S.F."/>
            <person name="Perry T."/>
            <person name="Stroehlein A.J."/>
            <person name="Ansell B.R."/>
            <person name="Breugelmans B."/>
            <person name="Hofmann A."/>
            <person name="Qu J."/>
            <person name="Dugan S."/>
            <person name="Lee S.L."/>
            <person name="Chao H."/>
            <person name="Dinh H."/>
            <person name="Han Y."/>
            <person name="Doddapaneni H.V."/>
            <person name="Worley K.C."/>
            <person name="Muzny D.M."/>
            <person name="Ioannidis P."/>
            <person name="Waterhouse R.M."/>
            <person name="Zdobnov E.M."/>
            <person name="James P.J."/>
            <person name="Bagnall N.H."/>
            <person name="Kotze A.C."/>
            <person name="Gibbs R.A."/>
            <person name="Richards S."/>
            <person name="Batterham P."/>
            <person name="Gasser R.B."/>
        </authorList>
    </citation>
    <scope>NUCLEOTIDE SEQUENCE [LARGE SCALE GENOMIC DNA]</scope>
    <source>
        <strain evidence="6 7">LS</strain>
        <tissue evidence="6">Full body</tissue>
    </source>
</reference>
<evidence type="ECO:0000256" key="3">
    <source>
        <dbReference type="ARBA" id="ARBA00022942"/>
    </source>
</evidence>
<dbReference type="AlphaFoldDB" id="A0A0L0CDF6"/>
<feature type="region of interest" description="Disordered" evidence="4">
    <location>
        <begin position="155"/>
        <end position="182"/>
    </location>
</feature>
<feature type="region of interest" description="Disordered" evidence="4">
    <location>
        <begin position="236"/>
        <end position="277"/>
    </location>
</feature>
<keyword evidence="3 6" id="KW-0647">Proteasome</keyword>
<dbReference type="PANTHER" id="PTHR13266">
    <property type="entry name" value="PROTEASOME INHIBITOR"/>
    <property type="match status" value="1"/>
</dbReference>
<proteinExistence type="inferred from homology"/>
<comment type="similarity">
    <text evidence="1">Belongs to the proteasome inhibitor PI31 family.</text>
</comment>
<accession>A0A0L0CDF6</accession>
<dbReference type="GO" id="GO:0000502">
    <property type="term" value="C:proteasome complex"/>
    <property type="evidence" value="ECO:0007669"/>
    <property type="project" value="UniProtKB-KW"/>
</dbReference>
<organism evidence="6 7">
    <name type="scientific">Lucilia cuprina</name>
    <name type="common">Green bottle fly</name>
    <name type="synonym">Australian sheep blowfly</name>
    <dbReference type="NCBI Taxonomy" id="7375"/>
    <lineage>
        <taxon>Eukaryota</taxon>
        <taxon>Metazoa</taxon>
        <taxon>Ecdysozoa</taxon>
        <taxon>Arthropoda</taxon>
        <taxon>Hexapoda</taxon>
        <taxon>Insecta</taxon>
        <taxon>Pterygota</taxon>
        <taxon>Neoptera</taxon>
        <taxon>Endopterygota</taxon>
        <taxon>Diptera</taxon>
        <taxon>Brachycera</taxon>
        <taxon>Muscomorpha</taxon>
        <taxon>Oestroidea</taxon>
        <taxon>Calliphoridae</taxon>
        <taxon>Luciliinae</taxon>
        <taxon>Lucilia</taxon>
    </lineage>
</organism>
<keyword evidence="7" id="KW-1185">Reference proteome</keyword>
<dbReference type="InterPro" id="IPR045128">
    <property type="entry name" value="PI31-like"/>
</dbReference>
<dbReference type="GO" id="GO:0070628">
    <property type="term" value="F:proteasome binding"/>
    <property type="evidence" value="ECO:0007669"/>
    <property type="project" value="InterPro"/>
</dbReference>
<dbReference type="OMA" id="PFGFPDI"/>
<dbReference type="Gene3D" id="3.40.1000.30">
    <property type="match status" value="1"/>
</dbReference>
<dbReference type="STRING" id="7375.A0A0L0CDF6"/>
<dbReference type="Proteomes" id="UP000037069">
    <property type="component" value="Unassembled WGS sequence"/>
</dbReference>
<feature type="domain" description="PI31 proteasome regulator N-terminal" evidence="5">
    <location>
        <begin position="22"/>
        <end position="158"/>
    </location>
</feature>
<dbReference type="GO" id="GO:0043161">
    <property type="term" value="P:proteasome-mediated ubiquitin-dependent protein catabolic process"/>
    <property type="evidence" value="ECO:0007669"/>
    <property type="project" value="InterPro"/>
</dbReference>
<gene>
    <name evidence="6" type="ORF">FF38_11529</name>
</gene>
<dbReference type="EMBL" id="JRES01000655">
    <property type="protein sequence ID" value="KNC29504.1"/>
    <property type="molecule type" value="Genomic_DNA"/>
</dbReference>
<sequence>MSSTSNDFFYGWDLLYKTIEKVINKKDDLLIALAHFVLTKHSQFKCIGIGDDKTLAEDDVESGSELLPDNWNDDENNYALRYTNNKQLYILLGLRTEGSLIITLLDIKTRKVSNIGLDPEDLVKETKGSITKMIPTATQLVDRYRKELLEPVFAGNSKSATTQTASTSASTSAEGPDSLRIGEPRLPPFGLYTPSNQPPLFGFPVGRGDLDPLGRGGPGNLFPFPSHPDFRLGPDNSGIGPGARPRFDPFGPPERGIRPNPNPDHMQPPGFGGDYYM</sequence>
<name>A0A0L0CDF6_LUCCU</name>